<dbReference type="SUPFAM" id="SSF53597">
    <property type="entry name" value="Dihydrofolate reductase-like"/>
    <property type="match status" value="1"/>
</dbReference>
<keyword evidence="3" id="KW-1185">Reference proteome</keyword>
<dbReference type="InterPro" id="IPR050765">
    <property type="entry name" value="Riboflavin_Biosynth_HTPR"/>
</dbReference>
<reference evidence="2 3" key="1">
    <citation type="submission" date="2024-06" db="EMBL/GenBank/DDBJ databases">
        <title>Chitinophaga defluvii sp. nov., isolated from municipal sewage.</title>
        <authorList>
            <person name="Zhang L."/>
        </authorList>
    </citation>
    <scope>NUCLEOTIDE SEQUENCE [LARGE SCALE GENOMIC DNA]</scope>
    <source>
        <strain evidence="2 3">H8</strain>
    </source>
</reference>
<dbReference type="EMBL" id="JBEXAC010000001">
    <property type="protein sequence ID" value="MET6997807.1"/>
    <property type="molecule type" value="Genomic_DNA"/>
</dbReference>
<evidence type="ECO:0000313" key="3">
    <source>
        <dbReference type="Proteomes" id="UP001549749"/>
    </source>
</evidence>
<evidence type="ECO:0000259" key="1">
    <source>
        <dbReference type="Pfam" id="PF01872"/>
    </source>
</evidence>
<dbReference type="PANTHER" id="PTHR38011">
    <property type="entry name" value="DIHYDROFOLATE REDUCTASE FAMILY PROTEIN (AFU_ORTHOLOGUE AFUA_8G06820)"/>
    <property type="match status" value="1"/>
</dbReference>
<gene>
    <name evidence="2" type="ORF">ABR189_10525</name>
</gene>
<dbReference type="RefSeq" id="WP_354660442.1">
    <property type="nucleotide sequence ID" value="NZ_JBEXAC010000001.1"/>
</dbReference>
<protein>
    <submittedName>
        <fullName evidence="2">Dihydrofolate reductase family protein</fullName>
    </submittedName>
</protein>
<comment type="caution">
    <text evidence="2">The sequence shown here is derived from an EMBL/GenBank/DDBJ whole genome shotgun (WGS) entry which is preliminary data.</text>
</comment>
<accession>A0ABV2T587</accession>
<dbReference type="InterPro" id="IPR024072">
    <property type="entry name" value="DHFR-like_dom_sf"/>
</dbReference>
<evidence type="ECO:0000313" key="2">
    <source>
        <dbReference type="EMBL" id="MET6997807.1"/>
    </source>
</evidence>
<dbReference type="InterPro" id="IPR002734">
    <property type="entry name" value="RibDG_C"/>
</dbReference>
<dbReference type="Pfam" id="PF01872">
    <property type="entry name" value="RibD_C"/>
    <property type="match status" value="1"/>
</dbReference>
<organism evidence="2 3">
    <name type="scientific">Chitinophaga defluvii</name>
    <dbReference type="NCBI Taxonomy" id="3163343"/>
    <lineage>
        <taxon>Bacteria</taxon>
        <taxon>Pseudomonadati</taxon>
        <taxon>Bacteroidota</taxon>
        <taxon>Chitinophagia</taxon>
        <taxon>Chitinophagales</taxon>
        <taxon>Chitinophagaceae</taxon>
        <taxon>Chitinophaga</taxon>
    </lineage>
</organism>
<dbReference type="PANTHER" id="PTHR38011:SF11">
    <property type="entry name" value="2,5-DIAMINO-6-RIBOSYLAMINO-4(3H)-PYRIMIDINONE 5'-PHOSPHATE REDUCTASE"/>
    <property type="match status" value="1"/>
</dbReference>
<proteinExistence type="predicted"/>
<sequence length="181" mass="20284">MRKLILGLAITLDGYIEGPNGEYDWCFTDQDYGLNEFFDRIDAIFIGRKSYEIAEQQREGNNGEMIPGMPALTEYVFSKTLTSVKEGAVLISGNSIAEARRIKHLPGKDIWLFGGAVLFDAFMKAGLVDELWMSVHPILLGSGKLLFRELEGRSHLKLLESKTYDTGLVSLRYSIENGKTL</sequence>
<feature type="domain" description="Bacterial bifunctional deaminase-reductase C-terminal" evidence="1">
    <location>
        <begin position="2"/>
        <end position="169"/>
    </location>
</feature>
<name>A0ABV2T587_9BACT</name>
<dbReference type="Gene3D" id="3.40.430.10">
    <property type="entry name" value="Dihydrofolate Reductase, subunit A"/>
    <property type="match status" value="1"/>
</dbReference>
<dbReference type="Proteomes" id="UP001549749">
    <property type="component" value="Unassembled WGS sequence"/>
</dbReference>